<dbReference type="EMBL" id="ML143502">
    <property type="protein sequence ID" value="TBU23534.1"/>
    <property type="molecule type" value="Genomic_DNA"/>
</dbReference>
<keyword evidence="2" id="KW-0812">Transmembrane</keyword>
<sequence length="794" mass="87998">MYRPRRRQGASGDRERWSPSIWDSSEAWAACAKALREYDEDMIQDWKEEIDTLLVFAGLFSAVLTAFNIESYKWLQQQPSDTHTAILSQISSQLNSFAVNAKFVNNTAPATTVLTAPFKPSRFAVRLNTLWFSSLVCSLLSASLGLLVKQWLREYLAGSSNISRESIRIRQYRYDGMRRWRVPEIILCLPILLQLALLLFFIGLLDLLWTLHPVVAAVVTTIVAVSMLFAFITSVLPPLYPDCPYKSPQSWLICAFTQWIKRTAAALASHYHARLYQPAPLTDRERAHGASTPDPFASKLELPALVHSRVGEAVRAWLHRVSLARTYASWKEREKLETETGKTAAALDDATLAGADAMFMDDAFLHTVVRPCMRDIAPRAALRCVDSILLRRAPRVLNDMPYWDLAHSLDGGHGDTGTLTLMNLLLDVLHRLNASRDSDVVIEWEEEESAETKDDARRRVLMTMHRLVRAIPAPAKGQAGLNGAGADARTRPLFRRMFEVLAGVLDAEVKRTTPERFVRERSFNLMRKLFARFQAVGPDCIAAFCAYSKQTRLENAPYSFFQACNMVIRASAVLARAASRSGSAVVPELSTGNTLLSPSSAYSLESAHKRSFDRSFVSSSTLYSEPLQISAPSDEDDEEAEGADADDTDSADDYTAVRPALLGVLHDLECFLSMPVSRAADCRPTMAMLLECAQAVLALAVRDRLAVSRDLVHALSDMVGYASAADADVHAETGDGDVGGGWDAVDADMGNGKGGGREDHDAQMARQAVRWLRRMYGLRVRSGLGSPPARYDMR</sequence>
<dbReference type="Proteomes" id="UP000292957">
    <property type="component" value="Unassembled WGS sequence"/>
</dbReference>
<accession>A0A4Q9M8S9</accession>
<feature type="transmembrane region" description="Helical" evidence="2">
    <location>
        <begin position="130"/>
        <end position="148"/>
    </location>
</feature>
<feature type="region of interest" description="Disordered" evidence="1">
    <location>
        <begin position="627"/>
        <end position="651"/>
    </location>
</feature>
<feature type="transmembrane region" description="Helical" evidence="2">
    <location>
        <begin position="215"/>
        <end position="236"/>
    </location>
</feature>
<protein>
    <recommendedName>
        <fullName evidence="3">DUF6535 domain-containing protein</fullName>
    </recommendedName>
</protein>
<dbReference type="Pfam" id="PF20153">
    <property type="entry name" value="DUF6535"/>
    <property type="match status" value="1"/>
</dbReference>
<feature type="transmembrane region" description="Helical" evidence="2">
    <location>
        <begin position="185"/>
        <end position="209"/>
    </location>
</feature>
<dbReference type="InterPro" id="IPR045338">
    <property type="entry name" value="DUF6535"/>
</dbReference>
<evidence type="ECO:0000256" key="1">
    <source>
        <dbReference type="SAM" id="MobiDB-lite"/>
    </source>
</evidence>
<feature type="transmembrane region" description="Helical" evidence="2">
    <location>
        <begin position="52"/>
        <end position="69"/>
    </location>
</feature>
<organism evidence="4">
    <name type="scientific">Dichomitus squalens</name>
    <dbReference type="NCBI Taxonomy" id="114155"/>
    <lineage>
        <taxon>Eukaryota</taxon>
        <taxon>Fungi</taxon>
        <taxon>Dikarya</taxon>
        <taxon>Basidiomycota</taxon>
        <taxon>Agaricomycotina</taxon>
        <taxon>Agaricomycetes</taxon>
        <taxon>Polyporales</taxon>
        <taxon>Polyporaceae</taxon>
        <taxon>Dichomitus</taxon>
    </lineage>
</organism>
<evidence type="ECO:0000256" key="2">
    <source>
        <dbReference type="SAM" id="Phobius"/>
    </source>
</evidence>
<dbReference type="AlphaFoldDB" id="A0A4Q9M8S9"/>
<keyword evidence="2" id="KW-0472">Membrane</keyword>
<evidence type="ECO:0000259" key="3">
    <source>
        <dbReference type="Pfam" id="PF20153"/>
    </source>
</evidence>
<keyword evidence="2" id="KW-1133">Transmembrane helix</keyword>
<reference evidence="4" key="1">
    <citation type="submission" date="2019-01" db="EMBL/GenBank/DDBJ databases">
        <title>Draft genome sequences of three monokaryotic isolates of the white-rot basidiomycete fungus Dichomitus squalens.</title>
        <authorList>
            <consortium name="DOE Joint Genome Institute"/>
            <person name="Lopez S.C."/>
            <person name="Andreopoulos B."/>
            <person name="Pangilinan J."/>
            <person name="Lipzen A."/>
            <person name="Riley R."/>
            <person name="Ahrendt S."/>
            <person name="Ng V."/>
            <person name="Barry K."/>
            <person name="Daum C."/>
            <person name="Grigoriev I.V."/>
            <person name="Hilden K.S."/>
            <person name="Makela M.R."/>
            <person name="de Vries R.P."/>
        </authorList>
    </citation>
    <scope>NUCLEOTIDE SEQUENCE [LARGE SCALE GENOMIC DNA]</scope>
    <source>
        <strain evidence="4">OM18370.1</strain>
    </source>
</reference>
<evidence type="ECO:0000313" key="4">
    <source>
        <dbReference type="EMBL" id="TBU23534.1"/>
    </source>
</evidence>
<dbReference type="OrthoDB" id="3219854at2759"/>
<gene>
    <name evidence="4" type="ORF">BD311DRAFT_731138</name>
</gene>
<proteinExistence type="predicted"/>
<name>A0A4Q9M8S9_9APHY</name>
<feature type="domain" description="DUF6535" evidence="3">
    <location>
        <begin position="28"/>
        <end position="210"/>
    </location>
</feature>
<feature type="compositionally biased region" description="Acidic residues" evidence="1">
    <location>
        <begin position="633"/>
        <end position="651"/>
    </location>
</feature>